<accession>A0A1N6LX30</accession>
<sequence length="70" mass="8132">MSSSIRRGSIIFFLLVVLFITCCAPKPFNYSWATFTGIISIFLVVDFLFINEKSFLFDPYYDNWAARTES</sequence>
<reference evidence="3 4" key="2">
    <citation type="journal article" date="2013" name="PLoS ONE">
        <title>Whole genome mapping and re-organization of the nuclear and mitochondrial genomes of Babesia microti isolates.</title>
        <authorList>
            <person name="Cornillot E."/>
            <person name="Dassouli A."/>
            <person name="Garg A."/>
            <person name="Pachikara N."/>
            <person name="Randazzo S."/>
            <person name="Depoix D."/>
            <person name="Carcy B."/>
            <person name="Delbecq S."/>
            <person name="Frutos R."/>
            <person name="Silva J.C."/>
            <person name="Sutton R."/>
            <person name="Krause P.J."/>
            <person name="Mamoun C.B."/>
        </authorList>
    </citation>
    <scope>NUCLEOTIDE SEQUENCE [LARGE SCALE GENOMIC DNA]</scope>
    <source>
        <strain evidence="3 4">RI</strain>
    </source>
</reference>
<evidence type="ECO:0000256" key="2">
    <source>
        <dbReference type="SAM" id="SignalP"/>
    </source>
</evidence>
<dbReference type="OrthoDB" id="300646at2759"/>
<dbReference type="VEuPathDB" id="PiroplasmaDB:BMR1_01G02820"/>
<evidence type="ECO:0000313" key="4">
    <source>
        <dbReference type="Proteomes" id="UP000002899"/>
    </source>
</evidence>
<feature type="chain" id="PRO_5012478440" description="Lipoprotein" evidence="2">
    <location>
        <begin position="26"/>
        <end position="70"/>
    </location>
</feature>
<dbReference type="KEGG" id="bmic:BMR1_01G02820"/>
<dbReference type="Proteomes" id="UP000002899">
    <property type="component" value="Chromosome I"/>
</dbReference>
<keyword evidence="1" id="KW-1133">Transmembrane helix</keyword>
<keyword evidence="4" id="KW-1185">Reference proteome</keyword>
<feature type="transmembrane region" description="Helical" evidence="1">
    <location>
        <begin position="33"/>
        <end position="50"/>
    </location>
</feature>
<keyword evidence="1" id="KW-0812">Transmembrane</keyword>
<gene>
    <name evidence="3" type="ORF">BMR1_01G02820</name>
</gene>
<reference evidence="3 4" key="3">
    <citation type="journal article" date="2016" name="Sci. Rep.">
        <title>Genome-wide diversity and gene expression profiling of Babesia microti isolates identify polymorphic genes that mediate host-pathogen interactions.</title>
        <authorList>
            <person name="Silva J.C."/>
            <person name="Cornillot E."/>
            <person name="McCracken C."/>
            <person name="Usmani-Brown S."/>
            <person name="Dwivedi A."/>
            <person name="Ifeonu O.O."/>
            <person name="Crabtree J."/>
            <person name="Gotia H.T."/>
            <person name="Virji A.Z."/>
            <person name="Reynes C."/>
            <person name="Colinge J."/>
            <person name="Kumar V."/>
            <person name="Lawres L."/>
            <person name="Pazzi J.E."/>
            <person name="Pablo J.V."/>
            <person name="Hung C."/>
            <person name="Brancato J."/>
            <person name="Kumari P."/>
            <person name="Orvis J."/>
            <person name="Tretina K."/>
            <person name="Chibucos M."/>
            <person name="Ott S."/>
            <person name="Sadzewicz L."/>
            <person name="Sengamalay N."/>
            <person name="Shetty A.C."/>
            <person name="Su Q."/>
            <person name="Tallon L."/>
            <person name="Fraser C.M."/>
            <person name="Frutos R."/>
            <person name="Molina D.M."/>
            <person name="Krause P.J."/>
            <person name="Ben Mamoun C."/>
        </authorList>
    </citation>
    <scope>NUCLEOTIDE SEQUENCE [LARGE SCALE GENOMIC DNA]</scope>
    <source>
        <strain evidence="3 4">RI</strain>
    </source>
</reference>
<name>A0A1N6LX30_BABMR</name>
<keyword evidence="2" id="KW-0732">Signal</keyword>
<dbReference type="RefSeq" id="XP_021337520.1">
    <property type="nucleotide sequence ID" value="XM_021482931.1"/>
</dbReference>
<feature type="signal peptide" evidence="2">
    <location>
        <begin position="1"/>
        <end position="25"/>
    </location>
</feature>
<proteinExistence type="predicted"/>
<organism evidence="3 4">
    <name type="scientific">Babesia microti (strain RI)</name>
    <dbReference type="NCBI Taxonomy" id="1133968"/>
    <lineage>
        <taxon>Eukaryota</taxon>
        <taxon>Sar</taxon>
        <taxon>Alveolata</taxon>
        <taxon>Apicomplexa</taxon>
        <taxon>Aconoidasida</taxon>
        <taxon>Piroplasmida</taxon>
        <taxon>Babesiidae</taxon>
        <taxon>Babesia</taxon>
    </lineage>
</organism>
<protein>
    <recommendedName>
        <fullName evidence="5">Lipoprotein</fullName>
    </recommendedName>
</protein>
<evidence type="ECO:0000313" key="3">
    <source>
        <dbReference type="EMBL" id="SIO73421.1"/>
    </source>
</evidence>
<evidence type="ECO:0000256" key="1">
    <source>
        <dbReference type="SAM" id="Phobius"/>
    </source>
</evidence>
<evidence type="ECO:0008006" key="5">
    <source>
        <dbReference type="Google" id="ProtNLM"/>
    </source>
</evidence>
<dbReference type="AlphaFoldDB" id="A0A1N6LX30"/>
<dbReference type="EMBL" id="FO082871">
    <property type="protein sequence ID" value="SIO73421.1"/>
    <property type="molecule type" value="Genomic_DNA"/>
</dbReference>
<keyword evidence="1" id="KW-0472">Membrane</keyword>
<reference evidence="3 4" key="1">
    <citation type="journal article" date="2012" name="Nucleic Acids Res.">
        <title>Sequencing of the smallest Apicomplexan genome from the human pathogen Babesia microti.</title>
        <authorList>
            <person name="Cornillot E."/>
            <person name="Hadj-Kaddour K."/>
            <person name="Dassouli A."/>
            <person name="Noel B."/>
            <person name="Ranwez V."/>
            <person name="Vacherie B."/>
            <person name="Augagneur Y."/>
            <person name="Bres V."/>
            <person name="Duclos A."/>
            <person name="Randazzo S."/>
            <person name="Carcy B."/>
            <person name="Debierre-Grockiego F."/>
            <person name="Delbecq S."/>
            <person name="Moubri-Menage K."/>
            <person name="Shams-Eldin H."/>
            <person name="Usmani-Brown S."/>
            <person name="Bringaud F."/>
            <person name="Wincker P."/>
            <person name="Vivares C.P."/>
            <person name="Schwarz R.T."/>
            <person name="Schetters T.P."/>
            <person name="Krause P.J."/>
            <person name="Gorenflot A."/>
            <person name="Berry V."/>
            <person name="Barbe V."/>
            <person name="Ben Mamoun C."/>
        </authorList>
    </citation>
    <scope>NUCLEOTIDE SEQUENCE [LARGE SCALE GENOMIC DNA]</scope>
    <source>
        <strain evidence="3 4">RI</strain>
    </source>
</reference>
<dbReference type="GeneID" id="24423636"/>